<feature type="region of interest" description="Disordered" evidence="1">
    <location>
        <begin position="1"/>
        <end position="129"/>
    </location>
</feature>
<sequence>MPFTHHHRKWRKARDRGRARRASLIQQTRKTRRDSYHRSARHRHQEPSNSGWSSDSRANSDESFNCAGDESLDSFQLKPAPKRDPQRREKDQQQLNNKSGLITTPAAGELEGAAEGGGRTQTDSSASTMEKIRFMEVVAEVDKAVGIASSSSSSSSSSSDLDQRTFRQPGSPAKDGQAGIDSGSAAIAFFSPIAHNNNNNNNQDPSDLKGDGVINPTWLENPLAPVGRGKLHFNVDIFKSPGEYPSFEPPEPPKATPNPSDLPLEELHAERWECLQQLERRATEASLEGLRKASLKGDTTERNQSISSGSHDTAHSTIPLRKFSSSRQAASRSNRSKNSSSNSRRWGSNESNKIEPIGSSTKLNPAITLSYHPTEMDDTLRREKLLLRSPSVSVFPIAQGVNSASQLRAASESDHRPLGPRPMSKTSNLSRLSEASVQTDENDVLMPLATRTTPYVSPPNPDDEEEVIAIPSSAVKQMVRTSNYLINRKNSSNYYFNPLIHNLQNLNYQDDLNDSNDDFTQPSLIEISLNKVNGEIEDPAPEQVTPKEPSDKPGEIETGAIDIPGGPPDLEGRGSMYAGSVDSSRGSLGVSRFRRLSIGDGRAAPRDKRYKYMKTHPPLPPHGPSTALPQLGPAPKDPAPHPPKLKIDLSRARSASLGEAHSGYHRKLPKTPGVTKRDHVFTSPSSIRAVENQKKEGLSMTNDPNAWYSPTPKAWKDFKNHDWPQPPSHKDRETARSERNVCCPCPMMAGSVGRREGQEKLYRFAGVKSQSEPSLGFLSSPAYPHHPCYNGFQRQPRKLRKRSNPAFEFNPSEPVPPLPPLPFLSNPARTPHPHPTQTQTRPIHNNPPPPPPPPPQQQQHTQPLKNKNFLASIKLFWKSLLTPSPNPHHHHHHHHNNQSTTPSTSFEKQKHKLKEHKEIKEQIWQG</sequence>
<feature type="compositionally biased region" description="Basic residues" evidence="1">
    <location>
        <begin position="887"/>
        <end position="896"/>
    </location>
</feature>
<evidence type="ECO:0000313" key="2">
    <source>
        <dbReference type="EMBL" id="KAA1078261.1"/>
    </source>
</evidence>
<feature type="compositionally biased region" description="Polar residues" evidence="1">
    <location>
        <begin position="424"/>
        <end position="439"/>
    </location>
</feature>
<evidence type="ECO:0000313" key="3">
    <source>
        <dbReference type="Proteomes" id="UP000324748"/>
    </source>
</evidence>
<feature type="region of interest" description="Disordered" evidence="1">
    <location>
        <begin position="804"/>
        <end position="869"/>
    </location>
</feature>
<dbReference type="Proteomes" id="UP000324748">
    <property type="component" value="Unassembled WGS sequence"/>
</dbReference>
<protein>
    <submittedName>
        <fullName evidence="2">Uncharacterized protein</fullName>
    </submittedName>
</protein>
<feature type="region of interest" description="Disordered" evidence="1">
    <location>
        <begin position="239"/>
        <end position="263"/>
    </location>
</feature>
<feature type="compositionally biased region" description="Polar residues" evidence="1">
    <location>
        <begin position="93"/>
        <end position="102"/>
    </location>
</feature>
<feature type="compositionally biased region" description="Polar residues" evidence="1">
    <location>
        <begin position="302"/>
        <end position="311"/>
    </location>
</feature>
<dbReference type="AlphaFoldDB" id="A0A5B0MN57"/>
<feature type="region of interest" description="Disordered" evidence="1">
    <location>
        <begin position="881"/>
        <end position="926"/>
    </location>
</feature>
<evidence type="ECO:0000256" key="1">
    <source>
        <dbReference type="SAM" id="MobiDB-lite"/>
    </source>
</evidence>
<feature type="compositionally biased region" description="Basic and acidic residues" evidence="1">
    <location>
        <begin position="81"/>
        <end position="92"/>
    </location>
</feature>
<feature type="compositionally biased region" description="Pro residues" evidence="1">
    <location>
        <begin position="247"/>
        <end position="256"/>
    </location>
</feature>
<name>A0A5B0MN57_PUCGR</name>
<reference evidence="2 3" key="1">
    <citation type="submission" date="2019-05" db="EMBL/GenBank/DDBJ databases">
        <title>Emergence of the Ug99 lineage of the wheat stem rust pathogen through somatic hybridization.</title>
        <authorList>
            <person name="Li F."/>
            <person name="Upadhyaya N.M."/>
            <person name="Sperschneider J."/>
            <person name="Matny O."/>
            <person name="Nguyen-Phuc H."/>
            <person name="Mago R."/>
            <person name="Raley C."/>
            <person name="Miller M.E."/>
            <person name="Silverstein K.A.T."/>
            <person name="Henningsen E."/>
            <person name="Hirsch C.D."/>
            <person name="Visser B."/>
            <person name="Pretorius Z.A."/>
            <person name="Steffenson B.J."/>
            <person name="Schwessinger B."/>
            <person name="Dodds P.N."/>
            <person name="Figueroa M."/>
        </authorList>
    </citation>
    <scope>NUCLEOTIDE SEQUENCE [LARGE SCALE GENOMIC DNA]</scope>
    <source>
        <strain evidence="2">21-0</strain>
    </source>
</reference>
<feature type="region of interest" description="Disordered" evidence="1">
    <location>
        <begin position="403"/>
        <end position="440"/>
    </location>
</feature>
<organism evidence="2 3">
    <name type="scientific">Puccinia graminis f. sp. tritici</name>
    <dbReference type="NCBI Taxonomy" id="56615"/>
    <lineage>
        <taxon>Eukaryota</taxon>
        <taxon>Fungi</taxon>
        <taxon>Dikarya</taxon>
        <taxon>Basidiomycota</taxon>
        <taxon>Pucciniomycotina</taxon>
        <taxon>Pucciniomycetes</taxon>
        <taxon>Pucciniales</taxon>
        <taxon>Pucciniaceae</taxon>
        <taxon>Puccinia</taxon>
    </lineage>
</organism>
<proteinExistence type="predicted"/>
<feature type="compositionally biased region" description="Basic residues" evidence="1">
    <location>
        <begin position="1"/>
        <end position="21"/>
    </location>
</feature>
<feature type="compositionally biased region" description="Pro residues" evidence="1">
    <location>
        <begin position="845"/>
        <end position="856"/>
    </location>
</feature>
<keyword evidence="3" id="KW-1185">Reference proteome</keyword>
<feature type="compositionally biased region" description="Low complexity" evidence="1">
    <location>
        <begin position="823"/>
        <end position="842"/>
    </location>
</feature>
<accession>A0A5B0MN57</accession>
<feature type="compositionally biased region" description="Pro residues" evidence="1">
    <location>
        <begin position="813"/>
        <end position="822"/>
    </location>
</feature>
<feature type="region of interest" description="Disordered" evidence="1">
    <location>
        <begin position="537"/>
        <end position="713"/>
    </location>
</feature>
<dbReference type="EMBL" id="VSWC01000144">
    <property type="protein sequence ID" value="KAA1078261.1"/>
    <property type="molecule type" value="Genomic_DNA"/>
</dbReference>
<feature type="compositionally biased region" description="Low complexity" evidence="1">
    <location>
        <begin position="325"/>
        <end position="351"/>
    </location>
</feature>
<dbReference type="OrthoDB" id="2503653at2759"/>
<feature type="region of interest" description="Disordered" evidence="1">
    <location>
        <begin position="146"/>
        <end position="213"/>
    </location>
</feature>
<feature type="region of interest" description="Disordered" evidence="1">
    <location>
        <begin position="290"/>
        <end position="366"/>
    </location>
</feature>
<comment type="caution">
    <text evidence="2">The sequence shown here is derived from an EMBL/GenBank/DDBJ whole genome shotgun (WGS) entry which is preliminary data.</text>
</comment>
<feature type="region of interest" description="Disordered" evidence="1">
    <location>
        <begin position="718"/>
        <end position="737"/>
    </location>
</feature>
<gene>
    <name evidence="2" type="ORF">PGT21_032029</name>
</gene>
<feature type="compositionally biased region" description="Low complexity" evidence="1">
    <location>
        <begin position="149"/>
        <end position="159"/>
    </location>
</feature>
<feature type="compositionally biased region" description="Polar residues" evidence="1">
    <location>
        <begin position="47"/>
        <end position="63"/>
    </location>
</feature>
<feature type="compositionally biased region" description="Basic and acidic residues" evidence="1">
    <location>
        <begin position="915"/>
        <end position="926"/>
    </location>
</feature>